<organism evidence="3 4">
    <name type="scientific">Candidatus Andeanibacterium colombiense</name>
    <dbReference type="NCBI Taxonomy" id="3121345"/>
    <lineage>
        <taxon>Bacteria</taxon>
        <taxon>Pseudomonadati</taxon>
        <taxon>Pseudomonadota</taxon>
        <taxon>Alphaproteobacteria</taxon>
        <taxon>Sphingomonadales</taxon>
        <taxon>Sphingomonadaceae</taxon>
        <taxon>Candidatus Andeanibacterium</taxon>
    </lineage>
</organism>
<evidence type="ECO:0000256" key="1">
    <source>
        <dbReference type="SAM" id="MobiDB-lite"/>
    </source>
</evidence>
<dbReference type="Proteomes" id="UP001218362">
    <property type="component" value="Chromosome"/>
</dbReference>
<proteinExistence type="predicted"/>
<evidence type="ECO:0000313" key="4">
    <source>
        <dbReference type="Proteomes" id="UP001218362"/>
    </source>
</evidence>
<sequence length="410" mass="42953">MKLRFLAATLALGSAAIAFTIHAQKGPSSGPIARYDMRAGTQSGFGGMGGKGGMMSMMMGGGGNQVQHELLLRLGSSSAATGAPKADHFMPAGARLGKSVALTTPKMEPAYEEWKGEKPKGRLLLYWGCGEHAPKGQPVVLDFAKMAAGQFPPGLWTTSIPVDFGPSSTNSKTFGHWPSDDGKSAKPDSSLVGAHRIAGNYSPEINFTLTRDFMHPLSISTAAQQSGASLLTWRTIPDVTGFIATLIGGKQAGGGMGDMVMWTSSANRQFGGGLTDWLSPGQVAPLVRDGTLMGPQVTRCIVPAEVTRDTPDYRVGTLAAFGPEEDFSYPARPADPKARWDLQWTARVRHRSTTNWMEAQGMSMGTANSSMGQQGQSGQPGQPPKKECKKKGGMFGGLAGAVLGGGSGGC</sequence>
<protein>
    <submittedName>
        <fullName evidence="3">Uncharacterized protein</fullName>
    </submittedName>
</protein>
<keyword evidence="2" id="KW-0732">Signal</keyword>
<dbReference type="EMBL" id="CP119316">
    <property type="protein sequence ID" value="WEK48314.1"/>
    <property type="molecule type" value="Genomic_DNA"/>
</dbReference>
<evidence type="ECO:0000256" key="2">
    <source>
        <dbReference type="SAM" id="SignalP"/>
    </source>
</evidence>
<feature type="compositionally biased region" description="Low complexity" evidence="1">
    <location>
        <begin position="369"/>
        <end position="380"/>
    </location>
</feature>
<gene>
    <name evidence="3" type="ORF">P0Y56_08485</name>
</gene>
<feature type="region of interest" description="Disordered" evidence="1">
    <location>
        <begin position="364"/>
        <end position="392"/>
    </location>
</feature>
<evidence type="ECO:0000313" key="3">
    <source>
        <dbReference type="EMBL" id="WEK48314.1"/>
    </source>
</evidence>
<reference evidence="3" key="1">
    <citation type="submission" date="2023-03" db="EMBL/GenBank/DDBJ databases">
        <title>Andean soil-derived lignocellulolytic bacterial consortium as a source of novel taxa and putative plastic-active enzymes.</title>
        <authorList>
            <person name="Diaz-Garcia L."/>
            <person name="Chuvochina M."/>
            <person name="Feuerriegel G."/>
            <person name="Bunk B."/>
            <person name="Sproer C."/>
            <person name="Streit W.R."/>
            <person name="Rodriguez L.M."/>
            <person name="Overmann J."/>
            <person name="Jimenez D.J."/>
        </authorList>
    </citation>
    <scope>NUCLEOTIDE SEQUENCE</scope>
    <source>
        <strain evidence="3">MAG 26</strain>
    </source>
</reference>
<dbReference type="AlphaFoldDB" id="A0AAJ5X910"/>
<accession>A0AAJ5X910</accession>
<feature type="signal peptide" evidence="2">
    <location>
        <begin position="1"/>
        <end position="23"/>
    </location>
</feature>
<feature type="chain" id="PRO_5042619070" evidence="2">
    <location>
        <begin position="24"/>
        <end position="410"/>
    </location>
</feature>
<dbReference type="KEGG" id="acob:P0Y56_08485"/>
<name>A0AAJ5X910_9SPHN</name>